<dbReference type="PROSITE" id="PS51029">
    <property type="entry name" value="MADF"/>
    <property type="match status" value="1"/>
</dbReference>
<dbReference type="EMBL" id="CAKOFQ010006712">
    <property type="protein sequence ID" value="CAH1964058.1"/>
    <property type="molecule type" value="Genomic_DNA"/>
</dbReference>
<evidence type="ECO:0000313" key="2">
    <source>
        <dbReference type="EMBL" id="CAH1964058.1"/>
    </source>
</evidence>
<comment type="caution">
    <text evidence="2">The sequence shown here is derived from an EMBL/GenBank/DDBJ whole genome shotgun (WGS) entry which is preliminary data.</text>
</comment>
<name>A0A9P0NYH1_ACAOB</name>
<sequence length="158" mass="18962">MEWTNDKTLQLIELYRTKECLWNPKSSFYKLLNKKNDAWQGIATEMNCNTIEVKKKINSLLASFRRERQKESTTKTSGSGAGEQYYSTWFAFKSLDFLRDKFTPKSTLNTEEIQERDATVNINRFDEEKKKKEGMVFKFTEKKRHCRRNNNVYRPYKR</sequence>
<keyword evidence="3" id="KW-1185">Reference proteome</keyword>
<organism evidence="2 3">
    <name type="scientific">Acanthoscelides obtectus</name>
    <name type="common">Bean weevil</name>
    <name type="synonym">Bruchus obtectus</name>
    <dbReference type="NCBI Taxonomy" id="200917"/>
    <lineage>
        <taxon>Eukaryota</taxon>
        <taxon>Metazoa</taxon>
        <taxon>Ecdysozoa</taxon>
        <taxon>Arthropoda</taxon>
        <taxon>Hexapoda</taxon>
        <taxon>Insecta</taxon>
        <taxon>Pterygota</taxon>
        <taxon>Neoptera</taxon>
        <taxon>Endopterygota</taxon>
        <taxon>Coleoptera</taxon>
        <taxon>Polyphaga</taxon>
        <taxon>Cucujiformia</taxon>
        <taxon>Chrysomeloidea</taxon>
        <taxon>Chrysomelidae</taxon>
        <taxon>Bruchinae</taxon>
        <taxon>Bruchini</taxon>
        <taxon>Acanthoscelides</taxon>
    </lineage>
</organism>
<dbReference type="OrthoDB" id="10051975at2759"/>
<reference evidence="2" key="1">
    <citation type="submission" date="2022-03" db="EMBL/GenBank/DDBJ databases">
        <authorList>
            <person name="Sayadi A."/>
        </authorList>
    </citation>
    <scope>NUCLEOTIDE SEQUENCE</scope>
</reference>
<dbReference type="SMART" id="SM00595">
    <property type="entry name" value="MADF"/>
    <property type="match status" value="1"/>
</dbReference>
<gene>
    <name evidence="2" type="ORF">ACAOBT_LOCUS5566</name>
</gene>
<feature type="domain" description="MADF" evidence="1">
    <location>
        <begin position="10"/>
        <end position="103"/>
    </location>
</feature>
<accession>A0A9P0NYH1</accession>
<dbReference type="Pfam" id="PF10545">
    <property type="entry name" value="MADF_DNA_bdg"/>
    <property type="match status" value="1"/>
</dbReference>
<protein>
    <recommendedName>
        <fullName evidence="1">MADF domain-containing protein</fullName>
    </recommendedName>
</protein>
<evidence type="ECO:0000259" key="1">
    <source>
        <dbReference type="PROSITE" id="PS51029"/>
    </source>
</evidence>
<evidence type="ECO:0000313" key="3">
    <source>
        <dbReference type="Proteomes" id="UP001152888"/>
    </source>
</evidence>
<proteinExistence type="predicted"/>
<dbReference type="Proteomes" id="UP001152888">
    <property type="component" value="Unassembled WGS sequence"/>
</dbReference>
<dbReference type="AlphaFoldDB" id="A0A9P0NYH1"/>
<dbReference type="InterPro" id="IPR006578">
    <property type="entry name" value="MADF-dom"/>
</dbReference>
<dbReference type="PANTHER" id="PTHR21505">
    <property type="entry name" value="MADF DOMAIN-CONTAINING PROTEIN-RELATED"/>
    <property type="match status" value="1"/>
</dbReference>
<dbReference type="PANTHER" id="PTHR21505:SF15">
    <property type="entry name" value="RE18252P"/>
    <property type="match status" value="1"/>
</dbReference>